<dbReference type="InterPro" id="IPR038765">
    <property type="entry name" value="Papain-like_cys_pep_sf"/>
</dbReference>
<feature type="domain" description="Transglutaminase-like" evidence="1">
    <location>
        <begin position="578"/>
        <end position="642"/>
    </location>
</feature>
<dbReference type="SMART" id="SM00460">
    <property type="entry name" value="TGc"/>
    <property type="match status" value="1"/>
</dbReference>
<dbReference type="RefSeq" id="WP_129725697.1">
    <property type="nucleotide sequence ID" value="NZ_LR215036.1"/>
</dbReference>
<evidence type="ECO:0000313" key="2">
    <source>
        <dbReference type="EMBL" id="VEU74918.1"/>
    </source>
</evidence>
<evidence type="ECO:0000313" key="3">
    <source>
        <dbReference type="Proteomes" id="UP000290985"/>
    </source>
</evidence>
<reference evidence="2 3" key="1">
    <citation type="submission" date="2019-01" db="EMBL/GenBank/DDBJ databases">
        <authorList>
            <consortium name="Pathogen Informatics"/>
        </authorList>
    </citation>
    <scope>NUCLEOTIDE SEQUENCE [LARGE SCALE GENOMIC DNA]</scope>
    <source>
        <strain evidence="2 3">NCTC10181</strain>
    </source>
</reference>
<dbReference type="Proteomes" id="UP000290985">
    <property type="component" value="Chromosome"/>
</dbReference>
<sequence length="707" mass="85118">MKFFNFLTLKNVKFTLLLASIPVTTSFVYSCQSLIPYKKNSVQEKLVTSNQPGPELVSENVPINSRIKDENPKLQIKKIDLNQYKTKLSDSNREELLEIKLSLQKIVLDFKNFPISEDFLSFVNDNIKKIEQAKYDDDYWNIKRTQWIYFFNNYKSWKEEFKYTKDLITSDNDKQIQNEILIRALSFIKEGNIDKITEFFLLKPKEFYIYKLKQQIKLYEQHPYYLQPLERLKKLLYYYQNHYEEYVDFQWGIDKNNKFSLEPSKYYSGNYQLVQINDEYIKNWLKYYQRWNWVFVKPEDQIPKIEDKNIKALQIDPKFKNNKIISDYIKRQINFAPDKYQELWNINPQHPEEVKANDVEQFDNNKDKKYNKIPEKTVFEINQLYSKQKYNNFQPWGTYDYVNPYKININNKKYRLRDYQNIKNFNFEKFLKYQNTDIIPDSDLIWLFSDFNVYNNLLWKHPNLFSDALYSNVKEYLVNPTQRRITENGYIVDYTFSLKKEEARKKRKEIWKNPIPEYKKWFNHWKEVLPKIINKNWDTKTKIKAVAYYIATNSIYLSPRDKDFNYNGYGFANSTQIFTNNPEIQCVGYSMNLAAALTILNIPVRILGGPYFGSDIATIADGSHAWNEVFVDGRWKAIDLTNWDLPENYSSKRKPKAFELDDSGDLFLERNSEWMNNFKLSVSSYQSTIMFFKNPKEYEYKDLPDNI</sequence>
<gene>
    <name evidence="2" type="ORF">NCTC10181_00787</name>
</gene>
<evidence type="ECO:0000259" key="1">
    <source>
        <dbReference type="SMART" id="SM00460"/>
    </source>
</evidence>
<dbReference type="SUPFAM" id="SSF54001">
    <property type="entry name" value="Cysteine proteinases"/>
    <property type="match status" value="1"/>
</dbReference>
<dbReference type="KEGG" id="mcit:NCTC10181_00787"/>
<dbReference type="AlphaFoldDB" id="A0A449B2U3"/>
<dbReference type="Pfam" id="PF01841">
    <property type="entry name" value="Transglut_core"/>
    <property type="match status" value="1"/>
</dbReference>
<dbReference type="Gene3D" id="3.10.620.30">
    <property type="match status" value="1"/>
</dbReference>
<name>A0A449B2U3_9BACT</name>
<keyword evidence="3" id="KW-1185">Reference proteome</keyword>
<dbReference type="PROSITE" id="PS51257">
    <property type="entry name" value="PROKAR_LIPOPROTEIN"/>
    <property type="match status" value="1"/>
</dbReference>
<protein>
    <recommendedName>
        <fullName evidence="1">Transglutaminase-like domain-containing protein</fullName>
    </recommendedName>
</protein>
<dbReference type="InterPro" id="IPR002931">
    <property type="entry name" value="Transglutaminase-like"/>
</dbReference>
<dbReference type="OrthoDB" id="401436at2"/>
<proteinExistence type="predicted"/>
<accession>A0A449B2U3</accession>
<dbReference type="EMBL" id="LR215036">
    <property type="protein sequence ID" value="VEU74918.1"/>
    <property type="molecule type" value="Genomic_DNA"/>
</dbReference>
<organism evidence="2 3">
    <name type="scientific">Mycoplasmopsis citelli</name>
    <dbReference type="NCBI Taxonomy" id="171281"/>
    <lineage>
        <taxon>Bacteria</taxon>
        <taxon>Bacillati</taxon>
        <taxon>Mycoplasmatota</taxon>
        <taxon>Mycoplasmoidales</taxon>
        <taxon>Metamycoplasmataceae</taxon>
        <taxon>Mycoplasmopsis</taxon>
    </lineage>
</organism>